<keyword evidence="1" id="KW-0732">Signal</keyword>
<dbReference type="PROSITE" id="PS51257">
    <property type="entry name" value="PROKAR_LIPOPROTEIN"/>
    <property type="match status" value="1"/>
</dbReference>
<evidence type="ECO:0000313" key="3">
    <source>
        <dbReference type="EMBL" id="STD06136.1"/>
    </source>
</evidence>
<dbReference type="EMBL" id="UFYH01000001">
    <property type="protein sequence ID" value="STD06136.1"/>
    <property type="molecule type" value="Genomic_DNA"/>
</dbReference>
<evidence type="ECO:0000313" key="2">
    <source>
        <dbReference type="EMBL" id="ALB54703.1"/>
    </source>
</evidence>
<dbReference type="EMBL" id="CP012257">
    <property type="protein sequence ID" value="ALB54703.1"/>
    <property type="molecule type" value="Genomic_DNA"/>
</dbReference>
<feature type="chain" id="PRO_5042015922" description="Lipoprotein" evidence="1">
    <location>
        <begin position="21"/>
        <end position="242"/>
    </location>
</feature>
<reference evidence="4" key="1">
    <citation type="submission" date="2015-07" db="EMBL/GenBank/DDBJ databases">
        <authorList>
            <person name="Moine D."/>
            <person name="Kassam M."/>
        </authorList>
    </citation>
    <scope>NUCLEOTIDE SEQUENCE [LARGE SCALE GENOMIC DNA]</scope>
    <source>
        <strain evidence="4">NCTC 9529</strain>
    </source>
</reference>
<reference evidence="3 5" key="4">
    <citation type="submission" date="2018-06" db="EMBL/GenBank/DDBJ databases">
        <authorList>
            <consortium name="Pathogen Informatics"/>
            <person name="Doyle S."/>
        </authorList>
    </citation>
    <scope>NUCLEOTIDE SEQUENCE [LARGE SCALE GENOMIC DNA]</scope>
    <source>
        <strain evidence="5">NCTC 9529</strain>
        <strain evidence="3">NCTC9529</strain>
    </source>
</reference>
<dbReference type="RefSeq" id="WP_007696810.1">
    <property type="nucleotide sequence ID" value="NZ_AJKW01000009.1"/>
</dbReference>
<protein>
    <recommendedName>
        <fullName evidence="6">Lipoprotein</fullName>
    </recommendedName>
</protein>
<dbReference type="Proteomes" id="UP000061974">
    <property type="component" value="Chromosome"/>
</dbReference>
<feature type="signal peptide" evidence="1">
    <location>
        <begin position="1"/>
        <end position="20"/>
    </location>
</feature>
<evidence type="ECO:0000256" key="1">
    <source>
        <dbReference type="SAM" id="SignalP"/>
    </source>
</evidence>
<evidence type="ECO:0000313" key="5">
    <source>
        <dbReference type="Proteomes" id="UP000254849"/>
    </source>
</evidence>
<dbReference type="AlphaFoldDB" id="A0AAC8VPM9"/>
<proteinExistence type="predicted"/>
<reference evidence="4" key="2">
    <citation type="submission" date="2015-09" db="EMBL/GenBank/DDBJ databases">
        <title>Cronobacter genome sequencing and assembly.</title>
        <authorList>
            <person name="Descombes P."/>
            <person name="Baert L."/>
            <person name="Ngom-Bru C."/>
            <person name="Barretto C."/>
        </authorList>
    </citation>
    <scope>NUCLEOTIDE SEQUENCE [LARGE SCALE GENOMIC DNA]</scope>
    <source>
        <strain evidence="4">NCTC 9529</strain>
    </source>
</reference>
<organism evidence="2 4">
    <name type="scientific">Cronobacter universalis NCTC 9529</name>
    <dbReference type="NCBI Taxonomy" id="1074000"/>
    <lineage>
        <taxon>Bacteria</taxon>
        <taxon>Pseudomonadati</taxon>
        <taxon>Pseudomonadota</taxon>
        <taxon>Gammaproteobacteria</taxon>
        <taxon>Enterobacterales</taxon>
        <taxon>Enterobacteriaceae</taxon>
        <taxon>Cronobacter</taxon>
    </lineage>
</organism>
<sequence length="242" mass="27096">MKIKAVVAATLVTFSLTSCSAWIHGNKALANDSESDQQVSTRVVDGKMTLRDVNQTFGEPVKKRDLRTKSFPDGKYALAQYIGHLNGLTGTYAHRYLIVAYDNSDKIVNHTVITNNFREENNYEKDPVNAKNSAFANLNKGDNQSNVVSLLGQPRDATFTDNGDLLWIYSKTEISRDASSYIPLYNMAKGTESGESNRLYVEFDRTNRVANLYSVSVSIVQGRSLGNADEYQEKIDRLVKKY</sequence>
<gene>
    <name evidence="2" type="ORF">AFK65_08525</name>
    <name evidence="3" type="ORF">NCTC9529_01751</name>
</gene>
<name>A0AAC8VPM9_9ENTR</name>
<evidence type="ECO:0000313" key="4">
    <source>
        <dbReference type="Proteomes" id="UP000061974"/>
    </source>
</evidence>
<dbReference type="KEGG" id="cui:AFK65_08525"/>
<evidence type="ECO:0008006" key="6">
    <source>
        <dbReference type="Google" id="ProtNLM"/>
    </source>
</evidence>
<dbReference type="Proteomes" id="UP000254849">
    <property type="component" value="Unassembled WGS sequence"/>
</dbReference>
<reference evidence="2 4" key="3">
    <citation type="journal article" date="2016" name="Genome Announc.">
        <title>Fully Closed Genome Sequences of Five Type Strains of the Genus Cronobacter and One Cronobacter sakazakii Strain.</title>
        <authorList>
            <person name="Moine D."/>
            <person name="Kassam M."/>
            <person name="Baert L."/>
            <person name="Tang Y."/>
            <person name="Barretto C."/>
            <person name="Ngom Bru C."/>
            <person name="Klijn A."/>
            <person name="Descombes P."/>
        </authorList>
    </citation>
    <scope>NUCLEOTIDE SEQUENCE [LARGE SCALE GENOMIC DNA]</scope>
    <source>
        <strain evidence="2 4">NCTC 9529</strain>
    </source>
</reference>
<accession>A0AAC8VPM9</accession>
<keyword evidence="5" id="KW-1185">Reference proteome</keyword>